<gene>
    <name evidence="2" type="ORF">BS47DRAFT_1482200</name>
</gene>
<dbReference type="Proteomes" id="UP000886523">
    <property type="component" value="Unassembled WGS sequence"/>
</dbReference>
<dbReference type="PANTHER" id="PTHR33266:SF1">
    <property type="entry name" value="F-BOX DOMAIN-CONTAINING PROTEIN"/>
    <property type="match status" value="1"/>
</dbReference>
<feature type="region of interest" description="Disordered" evidence="1">
    <location>
        <begin position="1"/>
        <end position="55"/>
    </location>
</feature>
<dbReference type="OrthoDB" id="3270019at2759"/>
<feature type="compositionally biased region" description="Basic and acidic residues" evidence="1">
    <location>
        <begin position="1"/>
        <end position="10"/>
    </location>
</feature>
<reference evidence="2" key="1">
    <citation type="journal article" date="2020" name="Nat. Commun.">
        <title>Large-scale genome sequencing of mycorrhizal fungi provides insights into the early evolution of symbiotic traits.</title>
        <authorList>
            <person name="Miyauchi S."/>
            <person name="Kiss E."/>
            <person name="Kuo A."/>
            <person name="Drula E."/>
            <person name="Kohler A."/>
            <person name="Sanchez-Garcia M."/>
            <person name="Morin E."/>
            <person name="Andreopoulos B."/>
            <person name="Barry K.W."/>
            <person name="Bonito G."/>
            <person name="Buee M."/>
            <person name="Carver A."/>
            <person name="Chen C."/>
            <person name="Cichocki N."/>
            <person name="Clum A."/>
            <person name="Culley D."/>
            <person name="Crous P.W."/>
            <person name="Fauchery L."/>
            <person name="Girlanda M."/>
            <person name="Hayes R.D."/>
            <person name="Keri Z."/>
            <person name="LaButti K."/>
            <person name="Lipzen A."/>
            <person name="Lombard V."/>
            <person name="Magnuson J."/>
            <person name="Maillard F."/>
            <person name="Murat C."/>
            <person name="Nolan M."/>
            <person name="Ohm R.A."/>
            <person name="Pangilinan J."/>
            <person name="Pereira M.F."/>
            <person name="Perotto S."/>
            <person name="Peter M."/>
            <person name="Pfister S."/>
            <person name="Riley R."/>
            <person name="Sitrit Y."/>
            <person name="Stielow J.B."/>
            <person name="Szollosi G."/>
            <person name="Zifcakova L."/>
            <person name="Stursova M."/>
            <person name="Spatafora J.W."/>
            <person name="Tedersoo L."/>
            <person name="Vaario L.M."/>
            <person name="Yamada A."/>
            <person name="Yan M."/>
            <person name="Wang P."/>
            <person name="Xu J."/>
            <person name="Bruns T."/>
            <person name="Baldrian P."/>
            <person name="Vilgalys R."/>
            <person name="Dunand C."/>
            <person name="Henrissat B."/>
            <person name="Grigoriev I.V."/>
            <person name="Hibbett D."/>
            <person name="Nagy L.G."/>
            <person name="Martin F.M."/>
        </authorList>
    </citation>
    <scope>NUCLEOTIDE SEQUENCE</scope>
    <source>
        <strain evidence="2">UP504</strain>
    </source>
</reference>
<proteinExistence type="predicted"/>
<comment type="caution">
    <text evidence="2">The sequence shown here is derived from an EMBL/GenBank/DDBJ whole genome shotgun (WGS) entry which is preliminary data.</text>
</comment>
<protein>
    <submittedName>
        <fullName evidence="2">Uncharacterized protein</fullName>
    </submittedName>
</protein>
<dbReference type="PANTHER" id="PTHR33266">
    <property type="entry name" value="CHROMOSOME 15, WHOLE GENOME SHOTGUN SEQUENCE"/>
    <property type="match status" value="1"/>
</dbReference>
<dbReference type="EMBL" id="MU128919">
    <property type="protein sequence ID" value="KAF9519221.1"/>
    <property type="molecule type" value="Genomic_DNA"/>
</dbReference>
<organism evidence="2 3">
    <name type="scientific">Hydnum rufescens UP504</name>
    <dbReference type="NCBI Taxonomy" id="1448309"/>
    <lineage>
        <taxon>Eukaryota</taxon>
        <taxon>Fungi</taxon>
        <taxon>Dikarya</taxon>
        <taxon>Basidiomycota</taxon>
        <taxon>Agaricomycotina</taxon>
        <taxon>Agaricomycetes</taxon>
        <taxon>Cantharellales</taxon>
        <taxon>Hydnaceae</taxon>
        <taxon>Hydnum</taxon>
    </lineage>
</organism>
<dbReference type="AlphaFoldDB" id="A0A9P6B7U2"/>
<accession>A0A9P6B7U2</accession>
<keyword evidence="3" id="KW-1185">Reference proteome</keyword>
<evidence type="ECO:0000313" key="2">
    <source>
        <dbReference type="EMBL" id="KAF9519221.1"/>
    </source>
</evidence>
<sequence length="1019" mass="114341">MTEPEKRPLKDVSSPATSPPPKRHEAIFSASPMSPSHDVLPVAPRTSDDATPTGNTAFDDLVLNEMAEMRITHPLSEVMAPNLLNRIVFHASGRLNQRYQDLLVAGRLIQEKPELFDLLSSAFKLGRFGSILEHPSLQTPRSPPTTPRPPNVVHPQIHEQGDNIDFFVGSFLIPYFSEFYSNSVAIIQSSGTGKSRMVDAQSDLVFTLPFNLRPDDESKAHAFPPPDPQMRNYLCQRVSNLDEAQTRYLHVLGHLFREVTDELSTLHPNKVATYEELAMSWRKHLETDKYQTRARIYEGAVKRCTSSDLMAKDGLERLIQCIDGCCMSIEAIPSHHVKLMLYFDEAHVLSKEICDGPGHKDVFHALCSSFNYFIRYPIFVIYLSTNSDISYLAPKGSLARSARARENPEALQAPVTETPFDCSPRFPIVPGAPELKLEHVCSLEFMAQFGRPLFWSLLNAAGSHSVSYSSELMNLARAKLINHTTILGGPRTPEAGLAVTDVLLHLDFEPRRQVAHEQEAGMVASHMRFAFSIPEEPGICSRDGSSAMAQILRDEFSSGLLDQGQRGEVVFRLLLSEAYRRAVRQDHPDKSPLNFSQGAKLTTFIKQLFSAECAETILECIPDNVKSPMRFASAFEQAIVRFTHFGKMADDTATTSYAMLAAFVRCMAVIGWDRQETVDILIPILLRPKEPLAESVMSGILIQVKRREQAGTYQIDQTTLDFFPDKGDNRPYVTLIAELGIQGRVNPQKRVQKRVIREKILLAAPRPLPESMFPEKPSHSDPTPSELYIPDQPKSIHHPKDVHARYSIFAYGCSSKVYGVVSEDDRGVYRFLLGNSNFLDEHPRQDVDSLGVVKMMKPFWTVGVECYHWIQVPFLHAFKELPHGAGSLLVGEYDDKDYSMWEVEVRGTARKVDGSAGKLLNAPPKDASSTNNNTIVWHHSSPPGRKPPSCENLANNLGIDETTRRCYFREIAHIVFVQRKMSKSLTAVIKELLAEFRAQPIRFSTTRIATINIPKPTLQ</sequence>
<name>A0A9P6B7U2_9AGAM</name>
<evidence type="ECO:0000313" key="3">
    <source>
        <dbReference type="Proteomes" id="UP000886523"/>
    </source>
</evidence>
<evidence type="ECO:0000256" key="1">
    <source>
        <dbReference type="SAM" id="MobiDB-lite"/>
    </source>
</evidence>